<dbReference type="SMART" id="SM00421">
    <property type="entry name" value="HTH_LUXR"/>
    <property type="match status" value="1"/>
</dbReference>
<dbReference type="PANTHER" id="PTHR34293">
    <property type="entry name" value="HTH-TYPE TRANSCRIPTIONAL REGULATOR TRMBL2"/>
    <property type="match status" value="1"/>
</dbReference>
<proteinExistence type="predicted"/>
<dbReference type="SUPFAM" id="SSF46785">
    <property type="entry name" value="Winged helix' DNA-binding domain"/>
    <property type="match status" value="1"/>
</dbReference>
<accession>A0ABR9MKS3</accession>
<dbReference type="InterPro" id="IPR051797">
    <property type="entry name" value="TrmB-like"/>
</dbReference>
<dbReference type="Gene3D" id="1.10.10.10">
    <property type="entry name" value="Winged helix-like DNA-binding domain superfamily/Winged helix DNA-binding domain"/>
    <property type="match status" value="2"/>
</dbReference>
<reference evidence="2 3" key="1">
    <citation type="submission" date="2020-10" db="EMBL/GenBank/DDBJ databases">
        <title>Sequencing the genomes of 1000 actinobacteria strains.</title>
        <authorList>
            <person name="Klenk H.-P."/>
        </authorList>
    </citation>
    <scope>NUCLEOTIDE SEQUENCE [LARGE SCALE GENOMIC DNA]</scope>
    <source>
        <strain evidence="2 3">DSM 43173</strain>
    </source>
</reference>
<dbReference type="SUPFAM" id="SSF46894">
    <property type="entry name" value="C-terminal effector domain of the bipartite response regulators"/>
    <property type="match status" value="1"/>
</dbReference>
<dbReference type="PANTHER" id="PTHR34293:SF1">
    <property type="entry name" value="HTH-TYPE TRANSCRIPTIONAL REGULATOR TRMBL2"/>
    <property type="match status" value="1"/>
</dbReference>
<evidence type="ECO:0000259" key="1">
    <source>
        <dbReference type="SMART" id="SM00421"/>
    </source>
</evidence>
<gene>
    <name evidence="2" type="ORF">H4W80_011787</name>
</gene>
<dbReference type="GO" id="GO:0003677">
    <property type="term" value="F:DNA binding"/>
    <property type="evidence" value="ECO:0007669"/>
    <property type="project" value="UniProtKB-KW"/>
</dbReference>
<evidence type="ECO:0000313" key="2">
    <source>
        <dbReference type="EMBL" id="MBE1593529.1"/>
    </source>
</evidence>
<sequence>MLKAIGLSPAESRLYATLVENPRSSAAELATHCGVSTPLAARTLAAFARRGLASRLPGRRARYVAVAPDIAFRPLLTRQEEELHQVRTAIHELTTSFHLASRYAAHPAEQVEVVTGTDNIISRAYALQDSAQTMFRNIDKPPYVMRGHADNVERERRMLRSGIDYRSVYDLESLALPGKLRLVQDSVAHGEKARVVAGAAAKMWIADDALALIPIRNGAYSIDAAFILHRSALLDALIALFELEWGRGFPLRGAPRPAAGPGEPDEPTRELLALLAGGLTDEAIARALGLGLRTVQRRIHAVMQELNAITRFQAGLAARERGWIQPGDPVIKRPAGSG</sequence>
<dbReference type="InterPro" id="IPR036390">
    <property type="entry name" value="WH_DNA-bd_sf"/>
</dbReference>
<dbReference type="InterPro" id="IPR002831">
    <property type="entry name" value="Tscrpt_reg_TrmB_N"/>
</dbReference>
<dbReference type="InterPro" id="IPR000792">
    <property type="entry name" value="Tscrpt_reg_LuxR_C"/>
</dbReference>
<dbReference type="Proteomes" id="UP000633509">
    <property type="component" value="Unassembled WGS sequence"/>
</dbReference>
<feature type="domain" description="HTH luxR-type" evidence="1">
    <location>
        <begin position="264"/>
        <end position="318"/>
    </location>
</feature>
<keyword evidence="2" id="KW-0238">DNA-binding</keyword>
<dbReference type="InterPro" id="IPR016032">
    <property type="entry name" value="Sig_transdc_resp-reg_C-effctor"/>
</dbReference>
<comment type="caution">
    <text evidence="2">The sequence shown here is derived from an EMBL/GenBank/DDBJ whole genome shotgun (WGS) entry which is preliminary data.</text>
</comment>
<organism evidence="2 3">
    <name type="scientific">Nonomuraea angiospora</name>
    <dbReference type="NCBI Taxonomy" id="46172"/>
    <lineage>
        <taxon>Bacteria</taxon>
        <taxon>Bacillati</taxon>
        <taxon>Actinomycetota</taxon>
        <taxon>Actinomycetes</taxon>
        <taxon>Streptosporangiales</taxon>
        <taxon>Streptosporangiaceae</taxon>
        <taxon>Nonomuraea</taxon>
    </lineage>
</organism>
<name>A0ABR9MKS3_9ACTN</name>
<dbReference type="EMBL" id="JADBEK010000001">
    <property type="protein sequence ID" value="MBE1593529.1"/>
    <property type="molecule type" value="Genomic_DNA"/>
</dbReference>
<protein>
    <submittedName>
        <fullName evidence="2">DNA-binding CsgD family transcriptional regulator</fullName>
    </submittedName>
</protein>
<dbReference type="RefSeq" id="WP_192792865.1">
    <property type="nucleotide sequence ID" value="NZ_JADBEK010000001.1"/>
</dbReference>
<evidence type="ECO:0000313" key="3">
    <source>
        <dbReference type="Proteomes" id="UP000633509"/>
    </source>
</evidence>
<dbReference type="Pfam" id="PF01978">
    <property type="entry name" value="TrmB"/>
    <property type="match status" value="1"/>
</dbReference>
<dbReference type="InterPro" id="IPR036388">
    <property type="entry name" value="WH-like_DNA-bd_sf"/>
</dbReference>
<keyword evidence="3" id="KW-1185">Reference proteome</keyword>